<evidence type="ECO:0000256" key="1">
    <source>
        <dbReference type="SAM" id="MobiDB-lite"/>
    </source>
</evidence>
<keyword evidence="3" id="KW-1185">Reference proteome</keyword>
<feature type="compositionally biased region" description="Basic and acidic residues" evidence="1">
    <location>
        <begin position="23"/>
        <end position="33"/>
    </location>
</feature>
<reference evidence="2 3" key="1">
    <citation type="journal article" date="2014" name="PLoS ONE">
        <title>Global Analysis of Gene Expression Profiles in Physic Nut (Jatropha curcas L.) Seedlings Exposed to Salt Stress.</title>
        <authorList>
            <person name="Zhang L."/>
            <person name="Zhang C."/>
            <person name="Wu P."/>
            <person name="Chen Y."/>
            <person name="Li M."/>
            <person name="Jiang H."/>
            <person name="Wu G."/>
        </authorList>
    </citation>
    <scope>NUCLEOTIDE SEQUENCE [LARGE SCALE GENOMIC DNA]</scope>
    <source>
        <strain evidence="3">cv. GZQX0401</strain>
        <tissue evidence="2">Young leaves</tissue>
    </source>
</reference>
<organism evidence="2 3">
    <name type="scientific">Jatropha curcas</name>
    <name type="common">Barbados nut</name>
    <dbReference type="NCBI Taxonomy" id="180498"/>
    <lineage>
        <taxon>Eukaryota</taxon>
        <taxon>Viridiplantae</taxon>
        <taxon>Streptophyta</taxon>
        <taxon>Embryophyta</taxon>
        <taxon>Tracheophyta</taxon>
        <taxon>Spermatophyta</taxon>
        <taxon>Magnoliopsida</taxon>
        <taxon>eudicotyledons</taxon>
        <taxon>Gunneridae</taxon>
        <taxon>Pentapetalae</taxon>
        <taxon>rosids</taxon>
        <taxon>fabids</taxon>
        <taxon>Malpighiales</taxon>
        <taxon>Euphorbiaceae</taxon>
        <taxon>Crotonoideae</taxon>
        <taxon>Jatropheae</taxon>
        <taxon>Jatropha</taxon>
    </lineage>
</organism>
<accession>A0A067KMC8</accession>
<evidence type="ECO:0000313" key="3">
    <source>
        <dbReference type="Proteomes" id="UP000027138"/>
    </source>
</evidence>
<feature type="region of interest" description="Disordered" evidence="1">
    <location>
        <begin position="1"/>
        <end position="33"/>
    </location>
</feature>
<protein>
    <submittedName>
        <fullName evidence="2">Uncharacterized protein</fullName>
    </submittedName>
</protein>
<proteinExistence type="predicted"/>
<dbReference type="OrthoDB" id="1424968at2759"/>
<sequence>MKIKRLKYPSLADVDQYDLPSEGNERSDSHAQPEHVSYFSTIAAAASAAANQNPTFDFAPPPLLPMIADPLVGSDSHAQPEHVSCFSTIAAAANQNTTFDFAPPPLLPMIADPFGRFPRNMGVSAFPSLRSLQENLQLPFSFSSPSPVVAAAPFNGGGSSTGMNWMATGSEEGGATNVGAANGGSSGGGRVAMGPTKLDCMWTY</sequence>
<name>A0A067KMC8_JATCU</name>
<dbReference type="AlphaFoldDB" id="A0A067KMC8"/>
<evidence type="ECO:0000313" key="2">
    <source>
        <dbReference type="EMBL" id="KDP36153.1"/>
    </source>
</evidence>
<gene>
    <name evidence="2" type="ORF">JCGZ_08797</name>
</gene>
<dbReference type="EMBL" id="KK914453">
    <property type="protein sequence ID" value="KDP36153.1"/>
    <property type="molecule type" value="Genomic_DNA"/>
</dbReference>
<dbReference type="Proteomes" id="UP000027138">
    <property type="component" value="Unassembled WGS sequence"/>
</dbReference>